<keyword evidence="2" id="KW-1185">Reference proteome</keyword>
<proteinExistence type="predicted"/>
<comment type="caution">
    <text evidence="1">The sequence shown here is derived from an EMBL/GenBank/DDBJ whole genome shotgun (WGS) entry which is preliminary data.</text>
</comment>
<dbReference type="EMBL" id="LSSM01004294">
    <property type="protein sequence ID" value="OMJ15328.1"/>
    <property type="molecule type" value="Genomic_DNA"/>
</dbReference>
<organism evidence="1 2">
    <name type="scientific">Smittium culicis</name>
    <dbReference type="NCBI Taxonomy" id="133412"/>
    <lineage>
        <taxon>Eukaryota</taxon>
        <taxon>Fungi</taxon>
        <taxon>Fungi incertae sedis</taxon>
        <taxon>Zoopagomycota</taxon>
        <taxon>Kickxellomycotina</taxon>
        <taxon>Harpellomycetes</taxon>
        <taxon>Harpellales</taxon>
        <taxon>Legeriomycetaceae</taxon>
        <taxon>Smittium</taxon>
    </lineage>
</organism>
<dbReference type="Proteomes" id="UP000187429">
    <property type="component" value="Unassembled WGS sequence"/>
</dbReference>
<name>A0A1R1XL47_9FUNG</name>
<reference evidence="2" key="1">
    <citation type="submission" date="2017-01" db="EMBL/GenBank/DDBJ databases">
        <authorList>
            <person name="Wang Y."/>
            <person name="White M."/>
            <person name="Kvist S."/>
            <person name="Moncalvo J.-M."/>
        </authorList>
    </citation>
    <scope>NUCLEOTIDE SEQUENCE [LARGE SCALE GENOMIC DNA]</scope>
    <source>
        <strain evidence="2">ID-206-W2</strain>
    </source>
</reference>
<evidence type="ECO:0000313" key="1">
    <source>
        <dbReference type="EMBL" id="OMJ15328.1"/>
    </source>
</evidence>
<accession>A0A1R1XL47</accession>
<evidence type="ECO:0000313" key="2">
    <source>
        <dbReference type="Proteomes" id="UP000187429"/>
    </source>
</evidence>
<protein>
    <submittedName>
        <fullName evidence="1">Uncharacterized protein</fullName>
    </submittedName>
</protein>
<gene>
    <name evidence="1" type="ORF">AYI69_g8233</name>
</gene>
<dbReference type="AlphaFoldDB" id="A0A1R1XL47"/>
<sequence length="291" mass="32790">MEHSESMAKLRMESLNKKLVANSKKASVDSTLIGVESHAIRAYKDGCLQSEKRAVGLKNKNPRHLKRSLLQISEIGVPSPPVSSFTGAKNSRAAIPLETKSNTFSFDLKSKKVASQSSEDSSEKKTKRHRFDDMETIALKMEFMCLTDIFPSKKIPIEQLNEFKNLISETRRKMVNIFRTENGIEKQVKKVTKKAPVVNLTKKSVVPINRTVANQEKDATKSSRSENEIIDHKSKVSHPGGSYAEIAKKNVSALKKKYQYKRTELSIDQIEKDILDQKSYPPKFCEAIFSG</sequence>